<dbReference type="Proteomes" id="UP000014254">
    <property type="component" value="Unassembled WGS sequence"/>
</dbReference>
<dbReference type="InterPro" id="IPR013087">
    <property type="entry name" value="Znf_C2H2_type"/>
</dbReference>
<dbReference type="PROSITE" id="PS00028">
    <property type="entry name" value="ZINC_FINGER_C2H2_1"/>
    <property type="match status" value="1"/>
</dbReference>
<dbReference type="EMBL" id="KE123904">
    <property type="protein sequence ID" value="EPB91971.1"/>
    <property type="molecule type" value="Genomic_DNA"/>
</dbReference>
<evidence type="ECO:0000259" key="2">
    <source>
        <dbReference type="PROSITE" id="PS50157"/>
    </source>
</evidence>
<keyword evidence="1" id="KW-0862">Zinc</keyword>
<evidence type="ECO:0000313" key="4">
    <source>
        <dbReference type="Proteomes" id="UP000014254"/>
    </source>
</evidence>
<accession>S2JNS4</accession>
<dbReference type="VEuPathDB" id="FungiDB:HMPREF1544_01265"/>
<keyword evidence="4" id="KW-1185">Reference proteome</keyword>
<proteinExistence type="predicted"/>
<dbReference type="AlphaFoldDB" id="S2JNS4"/>
<evidence type="ECO:0000256" key="1">
    <source>
        <dbReference type="PROSITE-ProRule" id="PRU00042"/>
    </source>
</evidence>
<evidence type="ECO:0000313" key="3">
    <source>
        <dbReference type="EMBL" id="EPB91971.1"/>
    </source>
</evidence>
<feature type="domain" description="C2H2-type" evidence="2">
    <location>
        <begin position="30"/>
        <end position="55"/>
    </location>
</feature>
<protein>
    <recommendedName>
        <fullName evidence="2">C2H2-type domain-containing protein</fullName>
    </recommendedName>
</protein>
<gene>
    <name evidence="3" type="ORF">HMPREF1544_01265</name>
</gene>
<organism evidence="3 4">
    <name type="scientific">Mucor circinelloides f. circinelloides (strain 1006PhL)</name>
    <name type="common">Mucormycosis agent</name>
    <name type="synonym">Calyptromyces circinelloides</name>
    <dbReference type="NCBI Taxonomy" id="1220926"/>
    <lineage>
        <taxon>Eukaryota</taxon>
        <taxon>Fungi</taxon>
        <taxon>Fungi incertae sedis</taxon>
        <taxon>Mucoromycota</taxon>
        <taxon>Mucoromycotina</taxon>
        <taxon>Mucoromycetes</taxon>
        <taxon>Mucorales</taxon>
        <taxon>Mucorineae</taxon>
        <taxon>Mucoraceae</taxon>
        <taxon>Mucor</taxon>
    </lineage>
</organism>
<sequence>MHCRHVHCMILGHQSISNPNAIIDINHPSLYCAQCEHSYSTKEYFKKHLRQVHNI</sequence>
<name>S2JNS4_MUCC1</name>
<reference evidence="4" key="1">
    <citation type="submission" date="2013-05" db="EMBL/GenBank/DDBJ databases">
        <title>The Genome sequence of Mucor circinelloides f. circinelloides 1006PhL.</title>
        <authorList>
            <consortium name="The Broad Institute Genomics Platform"/>
            <person name="Cuomo C."/>
            <person name="Earl A."/>
            <person name="Findley K."/>
            <person name="Lee S.C."/>
            <person name="Walker B."/>
            <person name="Young S."/>
            <person name="Zeng Q."/>
            <person name="Gargeya S."/>
            <person name="Fitzgerald M."/>
            <person name="Haas B."/>
            <person name="Abouelleil A."/>
            <person name="Allen A.W."/>
            <person name="Alvarado L."/>
            <person name="Arachchi H.M."/>
            <person name="Berlin A.M."/>
            <person name="Chapman S.B."/>
            <person name="Gainer-Dewar J."/>
            <person name="Goldberg J."/>
            <person name="Griggs A."/>
            <person name="Gujja S."/>
            <person name="Hansen M."/>
            <person name="Howarth C."/>
            <person name="Imamovic A."/>
            <person name="Ireland A."/>
            <person name="Larimer J."/>
            <person name="McCowan C."/>
            <person name="Murphy C."/>
            <person name="Pearson M."/>
            <person name="Poon T.W."/>
            <person name="Priest M."/>
            <person name="Roberts A."/>
            <person name="Saif S."/>
            <person name="Shea T."/>
            <person name="Sisk P."/>
            <person name="Sykes S."/>
            <person name="Wortman J."/>
            <person name="Nusbaum C."/>
            <person name="Birren B."/>
        </authorList>
    </citation>
    <scope>NUCLEOTIDE SEQUENCE [LARGE SCALE GENOMIC DNA]</scope>
    <source>
        <strain evidence="4">1006PhL</strain>
    </source>
</reference>
<keyword evidence="1" id="KW-0863">Zinc-finger</keyword>
<dbReference type="GO" id="GO:0008270">
    <property type="term" value="F:zinc ion binding"/>
    <property type="evidence" value="ECO:0007669"/>
    <property type="project" value="UniProtKB-KW"/>
</dbReference>
<keyword evidence="1" id="KW-0479">Metal-binding</keyword>
<dbReference type="OrthoDB" id="2202020at2759"/>
<dbReference type="InParanoid" id="S2JNS4"/>
<dbReference type="PROSITE" id="PS50157">
    <property type="entry name" value="ZINC_FINGER_C2H2_2"/>
    <property type="match status" value="1"/>
</dbReference>